<name>A0ABP5CI49_9ACTN</name>
<dbReference type="EMBL" id="BAAAPB010000002">
    <property type="protein sequence ID" value="GAA1963769.1"/>
    <property type="molecule type" value="Genomic_DNA"/>
</dbReference>
<dbReference type="Proteomes" id="UP001500571">
    <property type="component" value="Unassembled WGS sequence"/>
</dbReference>
<comment type="caution">
    <text evidence="1">The sequence shown here is derived from an EMBL/GenBank/DDBJ whole genome shotgun (WGS) entry which is preliminary data.</text>
</comment>
<proteinExistence type="predicted"/>
<protein>
    <submittedName>
        <fullName evidence="1">Uncharacterized protein</fullName>
    </submittedName>
</protein>
<sequence length="42" mass="4573">MVALTSLAQRRAEREDADAYLEAAARRSDVSIPEPRRAADGS</sequence>
<keyword evidence="2" id="KW-1185">Reference proteome</keyword>
<reference evidence="2" key="1">
    <citation type="journal article" date="2019" name="Int. J. Syst. Evol. Microbiol.">
        <title>The Global Catalogue of Microorganisms (GCM) 10K type strain sequencing project: providing services to taxonomists for standard genome sequencing and annotation.</title>
        <authorList>
            <consortium name="The Broad Institute Genomics Platform"/>
            <consortium name="The Broad Institute Genome Sequencing Center for Infectious Disease"/>
            <person name="Wu L."/>
            <person name="Ma J."/>
        </authorList>
    </citation>
    <scope>NUCLEOTIDE SEQUENCE [LARGE SCALE GENOMIC DNA]</scope>
    <source>
        <strain evidence="2">JCM 15309</strain>
    </source>
</reference>
<evidence type="ECO:0000313" key="1">
    <source>
        <dbReference type="EMBL" id="GAA1963769.1"/>
    </source>
</evidence>
<organism evidence="1 2">
    <name type="scientific">Nocardioides panacihumi</name>
    <dbReference type="NCBI Taxonomy" id="400774"/>
    <lineage>
        <taxon>Bacteria</taxon>
        <taxon>Bacillati</taxon>
        <taxon>Actinomycetota</taxon>
        <taxon>Actinomycetes</taxon>
        <taxon>Propionibacteriales</taxon>
        <taxon>Nocardioidaceae</taxon>
        <taxon>Nocardioides</taxon>
    </lineage>
</organism>
<accession>A0ABP5CI49</accession>
<evidence type="ECO:0000313" key="2">
    <source>
        <dbReference type="Proteomes" id="UP001500571"/>
    </source>
</evidence>
<gene>
    <name evidence="1" type="ORF">GCM10009798_24810</name>
</gene>